<dbReference type="RefSeq" id="XP_008712289.1">
    <property type="nucleotide sequence ID" value="XM_008714067.1"/>
</dbReference>
<evidence type="ECO:0000313" key="8">
    <source>
        <dbReference type="EMBL" id="ETN45561.1"/>
    </source>
</evidence>
<dbReference type="GeneID" id="19976732"/>
<dbReference type="PANTHER" id="PTHR36206:SF12">
    <property type="entry name" value="ASPERCRYPTIN BIOSYNTHESIS CLUSTER-SPECIFIC TRANSCRIPTION REGULATOR ATNN-RELATED"/>
    <property type="match status" value="1"/>
</dbReference>
<feature type="domain" description="Zn(2)-C6 fungal-type" evidence="7">
    <location>
        <begin position="12"/>
        <end position="40"/>
    </location>
</feature>
<protein>
    <recommendedName>
        <fullName evidence="7">Zn(2)-C6 fungal-type domain-containing protein</fullName>
    </recommendedName>
</protein>
<dbReference type="CDD" id="cd00067">
    <property type="entry name" value="GAL4"/>
    <property type="match status" value="1"/>
</dbReference>
<dbReference type="InParanoid" id="W2SA06"/>
<dbReference type="InterPro" id="IPR052360">
    <property type="entry name" value="Transcr_Regulatory_Proteins"/>
</dbReference>
<evidence type="ECO:0000259" key="7">
    <source>
        <dbReference type="PROSITE" id="PS50048"/>
    </source>
</evidence>
<evidence type="ECO:0000256" key="2">
    <source>
        <dbReference type="ARBA" id="ARBA00022833"/>
    </source>
</evidence>
<dbReference type="PANTHER" id="PTHR36206">
    <property type="entry name" value="ASPERCRYPTIN BIOSYNTHESIS CLUSTER-SPECIFIC TRANSCRIPTION REGULATOR ATNN-RELATED"/>
    <property type="match status" value="1"/>
</dbReference>
<dbReference type="PROSITE" id="PS00463">
    <property type="entry name" value="ZN2_CY6_FUNGAL_1"/>
    <property type="match status" value="1"/>
</dbReference>
<dbReference type="OrthoDB" id="2593732at2759"/>
<evidence type="ECO:0000256" key="5">
    <source>
        <dbReference type="ARBA" id="ARBA00023163"/>
    </source>
</evidence>
<dbReference type="Pfam" id="PF11951">
    <property type="entry name" value="Fungal_trans_2"/>
    <property type="match status" value="1"/>
</dbReference>
<keyword evidence="2" id="KW-0862">Zinc</keyword>
<gene>
    <name evidence="8" type="ORF">HMPREF1541_09393</name>
</gene>
<dbReference type="InterPro" id="IPR021858">
    <property type="entry name" value="Fun_TF"/>
</dbReference>
<accession>W2SA06</accession>
<dbReference type="VEuPathDB" id="FungiDB:HMPREF1541_09393"/>
<keyword evidence="6" id="KW-0539">Nucleus</keyword>
<dbReference type="GO" id="GO:0000981">
    <property type="term" value="F:DNA-binding transcription factor activity, RNA polymerase II-specific"/>
    <property type="evidence" value="ECO:0007669"/>
    <property type="project" value="InterPro"/>
</dbReference>
<organism evidence="8 9">
    <name type="scientific">Cyphellophora europaea (strain CBS 101466)</name>
    <name type="common">Phialophora europaea</name>
    <dbReference type="NCBI Taxonomy" id="1220924"/>
    <lineage>
        <taxon>Eukaryota</taxon>
        <taxon>Fungi</taxon>
        <taxon>Dikarya</taxon>
        <taxon>Ascomycota</taxon>
        <taxon>Pezizomycotina</taxon>
        <taxon>Eurotiomycetes</taxon>
        <taxon>Chaetothyriomycetidae</taxon>
        <taxon>Chaetothyriales</taxon>
        <taxon>Cyphellophoraceae</taxon>
        <taxon>Cyphellophora</taxon>
    </lineage>
</organism>
<dbReference type="PROSITE" id="PS50048">
    <property type="entry name" value="ZN2_CY6_FUNGAL_2"/>
    <property type="match status" value="1"/>
</dbReference>
<dbReference type="GO" id="GO:0003677">
    <property type="term" value="F:DNA binding"/>
    <property type="evidence" value="ECO:0007669"/>
    <property type="project" value="UniProtKB-KW"/>
</dbReference>
<reference evidence="8 9" key="1">
    <citation type="submission" date="2013-03" db="EMBL/GenBank/DDBJ databases">
        <title>The Genome Sequence of Phialophora europaea CBS 101466.</title>
        <authorList>
            <consortium name="The Broad Institute Genomics Platform"/>
            <person name="Cuomo C."/>
            <person name="de Hoog S."/>
            <person name="Gorbushina A."/>
            <person name="Walker B."/>
            <person name="Young S.K."/>
            <person name="Zeng Q."/>
            <person name="Gargeya S."/>
            <person name="Fitzgerald M."/>
            <person name="Haas B."/>
            <person name="Abouelleil A."/>
            <person name="Allen A.W."/>
            <person name="Alvarado L."/>
            <person name="Arachchi H.M."/>
            <person name="Berlin A.M."/>
            <person name="Chapman S.B."/>
            <person name="Gainer-Dewar J."/>
            <person name="Goldberg J."/>
            <person name="Griggs A."/>
            <person name="Gujja S."/>
            <person name="Hansen M."/>
            <person name="Howarth C."/>
            <person name="Imamovic A."/>
            <person name="Ireland A."/>
            <person name="Larimer J."/>
            <person name="McCowan C."/>
            <person name="Murphy C."/>
            <person name="Pearson M."/>
            <person name="Poon T.W."/>
            <person name="Priest M."/>
            <person name="Roberts A."/>
            <person name="Saif S."/>
            <person name="Shea T."/>
            <person name="Sisk P."/>
            <person name="Sykes S."/>
            <person name="Wortman J."/>
            <person name="Nusbaum C."/>
            <person name="Birren B."/>
        </authorList>
    </citation>
    <scope>NUCLEOTIDE SEQUENCE [LARGE SCALE GENOMIC DNA]</scope>
    <source>
        <strain evidence="8 9">CBS 101466</strain>
    </source>
</reference>
<dbReference type="EMBL" id="KB822712">
    <property type="protein sequence ID" value="ETN45561.1"/>
    <property type="molecule type" value="Genomic_DNA"/>
</dbReference>
<evidence type="ECO:0000256" key="6">
    <source>
        <dbReference type="ARBA" id="ARBA00023242"/>
    </source>
</evidence>
<keyword evidence="3" id="KW-0805">Transcription regulation</keyword>
<dbReference type="InterPro" id="IPR036864">
    <property type="entry name" value="Zn2-C6_fun-type_DNA-bd_sf"/>
</dbReference>
<keyword evidence="5" id="KW-0804">Transcription</keyword>
<sequence>MSQLGKPKSTTGCRTCKSRRVKCDEQKPACARCIKAGRQCLGYAPWRQLGPSSKSPSPRVLTPFRAANEEEDLYFRIFLEDGRKQSVVASDVDFWKTLVPQLSEADPAIRYAAIAVGAFMMQRRDIQGLPDADLPARSALTYYNKSIQEMLSAPGTVKKETALVSNVLYTCLECLQGHDSEALALFRSGRKIFEQYWNDFGGSVPPSPITDGVRQLLARLRILALLYGPAYADYSSPITGTPAGSPDNSFDTHEEARAAFFYLVGDIHELISEGSRAKLTYVPQSRILELLSPERDVLKTRLHEWKTRFWPLLEPGLYSDDDVANQIAVLTLQCSYIIMSIWLACSLAVDECAYDVYLPSFRRLVNVAETVVQLLDRSEFKQQPFSLEIGLIAPLYMTIRKCRDSTVRRAALDLLPRGRKQEGLWEAKQVIAISERVIAIEEKGRLEGEHRPREAARLQATMVHPRRTRADGQRGNVVQFFLSSREPDALWEVWEEWFEA</sequence>
<dbReference type="InterPro" id="IPR001138">
    <property type="entry name" value="Zn2Cys6_DnaBD"/>
</dbReference>
<dbReference type="Proteomes" id="UP000030752">
    <property type="component" value="Unassembled WGS sequence"/>
</dbReference>
<evidence type="ECO:0000256" key="3">
    <source>
        <dbReference type="ARBA" id="ARBA00023015"/>
    </source>
</evidence>
<keyword evidence="1" id="KW-0479">Metal-binding</keyword>
<name>W2SA06_CYPE1</name>
<keyword evidence="4" id="KW-0238">DNA-binding</keyword>
<evidence type="ECO:0000256" key="1">
    <source>
        <dbReference type="ARBA" id="ARBA00022723"/>
    </source>
</evidence>
<proteinExistence type="predicted"/>
<dbReference type="AlphaFoldDB" id="W2SA06"/>
<dbReference type="HOGENOM" id="CLU_011409_6_0_1"/>
<evidence type="ECO:0000313" key="9">
    <source>
        <dbReference type="Proteomes" id="UP000030752"/>
    </source>
</evidence>
<keyword evidence="9" id="KW-1185">Reference proteome</keyword>
<dbReference type="SUPFAM" id="SSF57701">
    <property type="entry name" value="Zn2/Cys6 DNA-binding domain"/>
    <property type="match status" value="1"/>
</dbReference>
<dbReference type="SMART" id="SM00066">
    <property type="entry name" value="GAL4"/>
    <property type="match status" value="1"/>
</dbReference>
<dbReference type="STRING" id="1220924.W2SA06"/>
<dbReference type="GO" id="GO:0008270">
    <property type="term" value="F:zinc ion binding"/>
    <property type="evidence" value="ECO:0007669"/>
    <property type="project" value="InterPro"/>
</dbReference>
<dbReference type="Gene3D" id="4.10.240.10">
    <property type="entry name" value="Zn(2)-C6 fungal-type DNA-binding domain"/>
    <property type="match status" value="1"/>
</dbReference>
<dbReference type="eggNOG" id="ENOG502SPEG">
    <property type="taxonomic scope" value="Eukaryota"/>
</dbReference>
<dbReference type="Pfam" id="PF00172">
    <property type="entry name" value="Zn_clus"/>
    <property type="match status" value="1"/>
</dbReference>
<evidence type="ECO:0000256" key="4">
    <source>
        <dbReference type="ARBA" id="ARBA00023125"/>
    </source>
</evidence>